<gene>
    <name evidence="2" type="ORF">T4D_15015</name>
</gene>
<protein>
    <submittedName>
        <fullName evidence="2">Uncharacterized protein</fullName>
    </submittedName>
</protein>
<dbReference type="EMBL" id="JYDT01000437">
    <property type="protein sequence ID" value="KRY80531.1"/>
    <property type="molecule type" value="Genomic_DNA"/>
</dbReference>
<evidence type="ECO:0000256" key="1">
    <source>
        <dbReference type="SAM" id="Phobius"/>
    </source>
</evidence>
<name>A0A0V1F5P5_TRIPS</name>
<proteinExistence type="predicted"/>
<reference evidence="2 3" key="1">
    <citation type="submission" date="2015-01" db="EMBL/GenBank/DDBJ databases">
        <title>Evolution of Trichinella species and genotypes.</title>
        <authorList>
            <person name="Korhonen P.K."/>
            <person name="Edoardo P."/>
            <person name="Giuseppe L.R."/>
            <person name="Gasser R.B."/>
        </authorList>
    </citation>
    <scope>NUCLEOTIDE SEQUENCE [LARGE SCALE GENOMIC DNA]</scope>
    <source>
        <strain evidence="2">ISS470</strain>
    </source>
</reference>
<comment type="caution">
    <text evidence="2">The sequence shown here is derived from an EMBL/GenBank/DDBJ whole genome shotgun (WGS) entry which is preliminary data.</text>
</comment>
<keyword evidence="1" id="KW-1133">Transmembrane helix</keyword>
<keyword evidence="1" id="KW-0812">Transmembrane</keyword>
<evidence type="ECO:0000313" key="2">
    <source>
        <dbReference type="EMBL" id="KRY80531.1"/>
    </source>
</evidence>
<keyword evidence="1" id="KW-0472">Membrane</keyword>
<dbReference type="Proteomes" id="UP000054995">
    <property type="component" value="Unassembled WGS sequence"/>
</dbReference>
<feature type="transmembrane region" description="Helical" evidence="1">
    <location>
        <begin position="16"/>
        <end position="36"/>
    </location>
</feature>
<organism evidence="2 3">
    <name type="scientific">Trichinella pseudospiralis</name>
    <name type="common">Parasitic roundworm</name>
    <dbReference type="NCBI Taxonomy" id="6337"/>
    <lineage>
        <taxon>Eukaryota</taxon>
        <taxon>Metazoa</taxon>
        <taxon>Ecdysozoa</taxon>
        <taxon>Nematoda</taxon>
        <taxon>Enoplea</taxon>
        <taxon>Dorylaimia</taxon>
        <taxon>Trichinellida</taxon>
        <taxon>Trichinellidae</taxon>
        <taxon>Trichinella</taxon>
    </lineage>
</organism>
<evidence type="ECO:0000313" key="3">
    <source>
        <dbReference type="Proteomes" id="UP000054995"/>
    </source>
</evidence>
<sequence length="54" mass="6354">MDETMNAFVWWLYDVIWSYLWHLLLILVSMKSTLILNNSLFVDKTLSIEDSSGT</sequence>
<dbReference type="AlphaFoldDB" id="A0A0V1F5P5"/>
<keyword evidence="3" id="KW-1185">Reference proteome</keyword>
<accession>A0A0V1F5P5</accession>